<evidence type="ECO:0000256" key="1">
    <source>
        <dbReference type="SAM" id="MobiDB-lite"/>
    </source>
</evidence>
<dbReference type="AlphaFoldDB" id="A0A6J6MA37"/>
<evidence type="ECO:0000313" key="2">
    <source>
        <dbReference type="EMBL" id="CAB4669605.1"/>
    </source>
</evidence>
<proteinExistence type="predicted"/>
<protein>
    <submittedName>
        <fullName evidence="2">Unannotated protein</fullName>
    </submittedName>
</protein>
<reference evidence="2" key="1">
    <citation type="submission" date="2020-05" db="EMBL/GenBank/DDBJ databases">
        <authorList>
            <person name="Chiriac C."/>
            <person name="Salcher M."/>
            <person name="Ghai R."/>
            <person name="Kavagutti S V."/>
        </authorList>
    </citation>
    <scope>NUCLEOTIDE SEQUENCE</scope>
</reference>
<gene>
    <name evidence="2" type="ORF">UFOPK2254_01194</name>
</gene>
<name>A0A6J6MA37_9ZZZZ</name>
<accession>A0A6J6MA37</accession>
<organism evidence="2">
    <name type="scientific">freshwater metagenome</name>
    <dbReference type="NCBI Taxonomy" id="449393"/>
    <lineage>
        <taxon>unclassified sequences</taxon>
        <taxon>metagenomes</taxon>
        <taxon>ecological metagenomes</taxon>
    </lineage>
</organism>
<dbReference type="EMBL" id="CAEZWO010000137">
    <property type="protein sequence ID" value="CAB4669605.1"/>
    <property type="molecule type" value="Genomic_DNA"/>
</dbReference>
<feature type="compositionally biased region" description="Polar residues" evidence="1">
    <location>
        <begin position="24"/>
        <end position="33"/>
    </location>
</feature>
<feature type="region of interest" description="Disordered" evidence="1">
    <location>
        <begin position="17"/>
        <end position="45"/>
    </location>
</feature>
<sequence length="79" mass="8162">MTSAGVAASYGITATRGARKVVNKKQTPVTTEASPVRAPSPTPDADSMYEVLEEMLAAPPATAAIESTKRMCSVLGILP</sequence>